<dbReference type="EMBL" id="CAJOBA010082854">
    <property type="protein sequence ID" value="CAF4450023.1"/>
    <property type="molecule type" value="Genomic_DNA"/>
</dbReference>
<gene>
    <name evidence="1" type="ORF">OVA965_LOCUS43491</name>
    <name evidence="2" type="ORF">TMI583_LOCUS45782</name>
</gene>
<name>A0A8S2G418_9BILA</name>
<protein>
    <submittedName>
        <fullName evidence="1">Uncharacterized protein</fullName>
    </submittedName>
</protein>
<dbReference type="Proteomes" id="UP000677228">
    <property type="component" value="Unassembled WGS sequence"/>
</dbReference>
<dbReference type="EMBL" id="CAJNOK010057562">
    <property type="protein sequence ID" value="CAF1626738.1"/>
    <property type="molecule type" value="Genomic_DNA"/>
</dbReference>
<organism evidence="1 3">
    <name type="scientific">Didymodactylos carnosus</name>
    <dbReference type="NCBI Taxonomy" id="1234261"/>
    <lineage>
        <taxon>Eukaryota</taxon>
        <taxon>Metazoa</taxon>
        <taxon>Spiralia</taxon>
        <taxon>Gnathifera</taxon>
        <taxon>Rotifera</taxon>
        <taxon>Eurotatoria</taxon>
        <taxon>Bdelloidea</taxon>
        <taxon>Philodinida</taxon>
        <taxon>Philodinidae</taxon>
        <taxon>Didymodactylos</taxon>
    </lineage>
</organism>
<feature type="non-terminal residue" evidence="1">
    <location>
        <position position="1"/>
    </location>
</feature>
<evidence type="ECO:0000313" key="3">
    <source>
        <dbReference type="Proteomes" id="UP000677228"/>
    </source>
</evidence>
<proteinExistence type="predicted"/>
<dbReference type="Proteomes" id="UP000682733">
    <property type="component" value="Unassembled WGS sequence"/>
</dbReference>
<dbReference type="AlphaFoldDB" id="A0A8S2G418"/>
<sequence length="131" mass="14950">IYEDLILQHTVIIEMSDSYLRNEWAKSSSDTSLVPLNNQQNYAVDETMNMNPNLQHIYMSQISAIQPQFGGRNQVWTSPDDVPPKTECAREGSRTQVPVFSTQPTSSYTILEFISYQELNIKVSAYLQLLS</sequence>
<evidence type="ECO:0000313" key="2">
    <source>
        <dbReference type="EMBL" id="CAF4450023.1"/>
    </source>
</evidence>
<accession>A0A8S2G418</accession>
<comment type="caution">
    <text evidence="1">The sequence shown here is derived from an EMBL/GenBank/DDBJ whole genome shotgun (WGS) entry which is preliminary data.</text>
</comment>
<reference evidence="1" key="1">
    <citation type="submission" date="2021-02" db="EMBL/GenBank/DDBJ databases">
        <authorList>
            <person name="Nowell W R."/>
        </authorList>
    </citation>
    <scope>NUCLEOTIDE SEQUENCE</scope>
</reference>
<evidence type="ECO:0000313" key="1">
    <source>
        <dbReference type="EMBL" id="CAF1626738.1"/>
    </source>
</evidence>